<dbReference type="EMBL" id="AY967407">
    <property type="protein sequence ID" value="AAX78789.1"/>
    <property type="molecule type" value="Genomic_DNA"/>
</dbReference>
<name>Q56BD2_9CAUD</name>
<accession>Q56BD2</accession>
<keyword evidence="2" id="KW-1185">Reference proteome</keyword>
<evidence type="ECO:0000313" key="1">
    <source>
        <dbReference type="EMBL" id="AAX78789.1"/>
    </source>
</evidence>
<dbReference type="GeneID" id="3416227"/>
<sequence>MYYIERDEFDNYFVVDTVRMIHEPLPLTWYYLTESKRKRSRIKFTEMRCMRKPISKARQYNPNVN</sequence>
<organism evidence="1 2">
    <name type="scientific">Escherichia phage RB43</name>
    <dbReference type="NCBI Taxonomy" id="2887182"/>
    <lineage>
        <taxon>Viruses</taxon>
        <taxon>Duplodnaviria</taxon>
        <taxon>Heunggongvirae</taxon>
        <taxon>Uroviricota</taxon>
        <taxon>Caudoviricetes</taxon>
        <taxon>Pantevenvirales</taxon>
        <taxon>Straboviridae</taxon>
        <taxon>Pseudotevenvirus</taxon>
        <taxon>Pseudotevenvirus RB43</taxon>
    </lineage>
</organism>
<gene>
    <name evidence="1" type="ORF">RB43ORF267w</name>
</gene>
<evidence type="ECO:0000313" key="2">
    <source>
        <dbReference type="Proteomes" id="UP000211040"/>
    </source>
</evidence>
<dbReference type="KEGG" id="vg:3416227"/>
<protein>
    <submittedName>
        <fullName evidence="1">Uncharacterized protein</fullName>
    </submittedName>
</protein>
<dbReference type="Proteomes" id="UP000211040">
    <property type="component" value="Genome"/>
</dbReference>
<dbReference type="RefSeq" id="YP_239243.1">
    <property type="nucleotide sequence ID" value="NC_007023.1"/>
</dbReference>
<reference evidence="1 2" key="1">
    <citation type="submission" date="2005-03" db="EMBL/GenBank/DDBJ databases">
        <authorList>
            <person name="Petrov V.M."/>
            <person name="Nolan J.M."/>
            <person name="Chin D."/>
            <person name="Krisch H.M."/>
            <person name="Karam J.D."/>
        </authorList>
    </citation>
    <scope>NUCLEOTIDE SEQUENCE [LARGE SCALE GENOMIC DNA]</scope>
</reference>
<proteinExistence type="predicted"/>